<reference evidence="1 2" key="1">
    <citation type="submission" date="2016-10" db="EMBL/GenBank/DDBJ databases">
        <authorList>
            <person name="de Groot N.N."/>
        </authorList>
    </citation>
    <scope>NUCLEOTIDE SEQUENCE [LARGE SCALE GENOMIC DNA]</scope>
    <source>
        <strain evidence="1 2">DSM 44637</strain>
    </source>
</reference>
<organism evidence="1 2">
    <name type="scientific">Amycolatopsis rubida</name>
    <dbReference type="NCBI Taxonomy" id="112413"/>
    <lineage>
        <taxon>Bacteria</taxon>
        <taxon>Bacillati</taxon>
        <taxon>Actinomycetota</taxon>
        <taxon>Actinomycetes</taxon>
        <taxon>Pseudonocardiales</taxon>
        <taxon>Pseudonocardiaceae</taxon>
        <taxon>Amycolatopsis</taxon>
    </lineage>
</organism>
<dbReference type="InterPro" id="IPR017519">
    <property type="entry name" value="CHP03085"/>
</dbReference>
<dbReference type="OrthoDB" id="3268903at2"/>
<proteinExistence type="predicted"/>
<dbReference type="Proteomes" id="UP000199137">
    <property type="component" value="Unassembled WGS sequence"/>
</dbReference>
<protein>
    <submittedName>
        <fullName evidence="1">TIGR03085 family protein</fullName>
    </submittedName>
</protein>
<dbReference type="EMBL" id="FOWC01000001">
    <property type="protein sequence ID" value="SFO31163.1"/>
    <property type="molecule type" value="Genomic_DNA"/>
</dbReference>
<dbReference type="InterPro" id="IPR017517">
    <property type="entry name" value="Maleyloyr_isom"/>
</dbReference>
<dbReference type="AlphaFoldDB" id="A0A1I5G5Q0"/>
<gene>
    <name evidence="1" type="ORF">SAMN05421854_1011445</name>
</gene>
<name>A0A1I5G5Q0_9PSEU</name>
<dbReference type="RefSeq" id="WP_093572512.1">
    <property type="nucleotide sequence ID" value="NZ_FOWC01000001.1"/>
</dbReference>
<dbReference type="NCBIfam" id="TIGR03085">
    <property type="entry name" value="TIGR03085 family metal-binding protein"/>
    <property type="match status" value="1"/>
</dbReference>
<dbReference type="SUPFAM" id="SSF109854">
    <property type="entry name" value="DinB/YfiT-like putative metalloenzymes"/>
    <property type="match status" value="1"/>
</dbReference>
<evidence type="ECO:0000313" key="1">
    <source>
        <dbReference type="EMBL" id="SFO31163.1"/>
    </source>
</evidence>
<evidence type="ECO:0000313" key="2">
    <source>
        <dbReference type="Proteomes" id="UP000199137"/>
    </source>
</evidence>
<dbReference type="NCBIfam" id="TIGR03083">
    <property type="entry name" value="maleylpyruvate isomerase family mycothiol-dependent enzyme"/>
    <property type="match status" value="1"/>
</dbReference>
<dbReference type="InterPro" id="IPR034660">
    <property type="entry name" value="DinB/YfiT-like"/>
</dbReference>
<dbReference type="STRING" id="112413.SAMN05421854_1011445"/>
<accession>A0A1I5G5Q0</accession>
<sequence length="208" mass="22498">MGLAKDERQALSDLFEQLGPDAPTLCEGWQTRDLAAHLVVREHRPDAMPGIVVPALAGHTRKVQDGVAARPWDDLVAQVRRGPSRFWPTSIGPVDEATNGAEFLVHHEDVRRAQPDWTPREADPSRDGAAWRLATRTAKLNLRKSPVGVVLRTPDGQSASVKPGAPVVTVVGEPVELLLFVFGRDAVQVTYEGDDAAVAQLTGAKRGL</sequence>